<dbReference type="AlphaFoldDB" id="A0A9J6GG87"/>
<dbReference type="VEuPathDB" id="VectorBase:HLOH_050093"/>
<dbReference type="OrthoDB" id="410104at2759"/>
<protein>
    <submittedName>
        <fullName evidence="2">Uncharacterized protein</fullName>
    </submittedName>
</protein>
<accession>A0A9J6GG87</accession>
<dbReference type="Gene3D" id="3.30.70.1820">
    <property type="entry name" value="L1 transposable element, RRM domain"/>
    <property type="match status" value="1"/>
</dbReference>
<feature type="coiled-coil region" evidence="1">
    <location>
        <begin position="91"/>
        <end position="118"/>
    </location>
</feature>
<proteinExistence type="predicted"/>
<dbReference type="EMBL" id="JABSTR010000006">
    <property type="protein sequence ID" value="KAH9373364.1"/>
    <property type="molecule type" value="Genomic_DNA"/>
</dbReference>
<sequence>MTNPLLFFVQVSRTHSTIKTRGRCFIQLACPHSLPALGFMSKILLFPSSSETTTAVEELLKRLFQDQKNVEKRLNAIDLKRKLVESCVSEVREFGSKLSALEKTVERLEKQIVHLEDRGRRNNLLVFGVSEKEEESAESFTKEVVDDIFQAKMNVKVSSVERIDRIGRKQPDKPRQNISQVD</sequence>
<name>A0A9J6GG87_HAELO</name>
<evidence type="ECO:0000256" key="1">
    <source>
        <dbReference type="SAM" id="Coils"/>
    </source>
</evidence>
<comment type="caution">
    <text evidence="2">The sequence shown here is derived from an EMBL/GenBank/DDBJ whole genome shotgun (WGS) entry which is preliminary data.</text>
</comment>
<evidence type="ECO:0000313" key="2">
    <source>
        <dbReference type="EMBL" id="KAH9373364.1"/>
    </source>
</evidence>
<keyword evidence="3" id="KW-1185">Reference proteome</keyword>
<organism evidence="2 3">
    <name type="scientific">Haemaphysalis longicornis</name>
    <name type="common">Bush tick</name>
    <dbReference type="NCBI Taxonomy" id="44386"/>
    <lineage>
        <taxon>Eukaryota</taxon>
        <taxon>Metazoa</taxon>
        <taxon>Ecdysozoa</taxon>
        <taxon>Arthropoda</taxon>
        <taxon>Chelicerata</taxon>
        <taxon>Arachnida</taxon>
        <taxon>Acari</taxon>
        <taxon>Parasitiformes</taxon>
        <taxon>Ixodida</taxon>
        <taxon>Ixodoidea</taxon>
        <taxon>Ixodidae</taxon>
        <taxon>Haemaphysalinae</taxon>
        <taxon>Haemaphysalis</taxon>
    </lineage>
</organism>
<gene>
    <name evidence="2" type="ORF">HPB48_018417</name>
</gene>
<dbReference type="Proteomes" id="UP000821853">
    <property type="component" value="Chromosome 4"/>
</dbReference>
<reference evidence="2 3" key="1">
    <citation type="journal article" date="2020" name="Cell">
        <title>Large-Scale Comparative Analyses of Tick Genomes Elucidate Their Genetic Diversity and Vector Capacities.</title>
        <authorList>
            <consortium name="Tick Genome and Microbiome Consortium (TIGMIC)"/>
            <person name="Jia N."/>
            <person name="Wang J."/>
            <person name="Shi W."/>
            <person name="Du L."/>
            <person name="Sun Y."/>
            <person name="Zhan W."/>
            <person name="Jiang J.F."/>
            <person name="Wang Q."/>
            <person name="Zhang B."/>
            <person name="Ji P."/>
            <person name="Bell-Sakyi L."/>
            <person name="Cui X.M."/>
            <person name="Yuan T.T."/>
            <person name="Jiang B.G."/>
            <person name="Yang W.F."/>
            <person name="Lam T.T."/>
            <person name="Chang Q.C."/>
            <person name="Ding S.J."/>
            <person name="Wang X.J."/>
            <person name="Zhu J.G."/>
            <person name="Ruan X.D."/>
            <person name="Zhao L."/>
            <person name="Wei J.T."/>
            <person name="Ye R.Z."/>
            <person name="Que T.C."/>
            <person name="Du C.H."/>
            <person name="Zhou Y.H."/>
            <person name="Cheng J.X."/>
            <person name="Dai P.F."/>
            <person name="Guo W.B."/>
            <person name="Han X.H."/>
            <person name="Huang E.J."/>
            <person name="Li L.F."/>
            <person name="Wei W."/>
            <person name="Gao Y.C."/>
            <person name="Liu J.Z."/>
            <person name="Shao H.Z."/>
            <person name="Wang X."/>
            <person name="Wang C.C."/>
            <person name="Yang T.C."/>
            <person name="Huo Q.B."/>
            <person name="Li W."/>
            <person name="Chen H.Y."/>
            <person name="Chen S.E."/>
            <person name="Zhou L.G."/>
            <person name="Ni X.B."/>
            <person name="Tian J.H."/>
            <person name="Sheng Y."/>
            <person name="Liu T."/>
            <person name="Pan Y.S."/>
            <person name="Xia L.Y."/>
            <person name="Li J."/>
            <person name="Zhao F."/>
            <person name="Cao W.C."/>
        </authorList>
    </citation>
    <scope>NUCLEOTIDE SEQUENCE [LARGE SCALE GENOMIC DNA]</scope>
    <source>
        <strain evidence="2">HaeL-2018</strain>
    </source>
</reference>
<keyword evidence="1" id="KW-0175">Coiled coil</keyword>
<evidence type="ECO:0000313" key="3">
    <source>
        <dbReference type="Proteomes" id="UP000821853"/>
    </source>
</evidence>